<organism evidence="1">
    <name type="scientific">gut metagenome</name>
    <dbReference type="NCBI Taxonomy" id="749906"/>
    <lineage>
        <taxon>unclassified sequences</taxon>
        <taxon>metagenomes</taxon>
        <taxon>organismal metagenomes</taxon>
    </lineage>
</organism>
<reference evidence="1" key="1">
    <citation type="journal article" date="2012" name="PLoS ONE">
        <title>Gene sets for utilization of primary and secondary nutrition supplies in the distal gut of endangered iberian lynx.</title>
        <authorList>
            <person name="Alcaide M."/>
            <person name="Messina E."/>
            <person name="Richter M."/>
            <person name="Bargiela R."/>
            <person name="Peplies J."/>
            <person name="Huws S.A."/>
            <person name="Newbold C.J."/>
            <person name="Golyshin P.N."/>
            <person name="Simon M.A."/>
            <person name="Lopez G."/>
            <person name="Yakimov M.M."/>
            <person name="Ferrer M."/>
        </authorList>
    </citation>
    <scope>NUCLEOTIDE SEQUENCE</scope>
</reference>
<accession>J9FCZ5</accession>
<proteinExistence type="predicted"/>
<comment type="caution">
    <text evidence="1">The sequence shown here is derived from an EMBL/GenBank/DDBJ whole genome shotgun (WGS) entry which is preliminary data.</text>
</comment>
<gene>
    <name evidence="1" type="ORF">EVA_19600</name>
</gene>
<evidence type="ECO:0000313" key="1">
    <source>
        <dbReference type="EMBL" id="EJW92293.1"/>
    </source>
</evidence>
<dbReference type="EMBL" id="AMCI01007630">
    <property type="protein sequence ID" value="EJW92293.1"/>
    <property type="molecule type" value="Genomic_DNA"/>
</dbReference>
<protein>
    <submittedName>
        <fullName evidence="1">Uncharacterized protein</fullName>
    </submittedName>
</protein>
<sequence>MLWICSVKAWACVLMAKRILWLSTSLKPTICSRL</sequence>
<dbReference type="AlphaFoldDB" id="J9FCZ5"/>
<name>J9FCZ5_9ZZZZ</name>